<keyword evidence="5" id="KW-0375">Hydrogen ion transport</keyword>
<reference evidence="10" key="1">
    <citation type="submission" date="2021-01" db="EMBL/GenBank/DDBJ databases">
        <authorList>
            <person name="Kaushik A."/>
        </authorList>
    </citation>
    <scope>NUCLEOTIDE SEQUENCE</scope>
    <source>
        <strain evidence="10">AG4-R118</strain>
        <strain evidence="11">AG4-RS23</strain>
    </source>
</reference>
<comment type="subcellular location">
    <subcellularLocation>
        <location evidence="1">Mitochondrion membrane</location>
    </subcellularLocation>
</comment>
<evidence type="ECO:0000313" key="12">
    <source>
        <dbReference type="Proteomes" id="UP000663888"/>
    </source>
</evidence>
<dbReference type="GO" id="GO:0015986">
    <property type="term" value="P:proton motive force-driven ATP synthesis"/>
    <property type="evidence" value="ECO:0007669"/>
    <property type="project" value="InterPro"/>
</dbReference>
<comment type="caution">
    <text evidence="10">The sequence shown here is derived from an EMBL/GenBank/DDBJ whole genome shotgun (WGS) entry which is preliminary data.</text>
</comment>
<dbReference type="EMBL" id="CAJMWY010000274">
    <property type="protein sequence ID" value="CAE6425442.1"/>
    <property type="molecule type" value="Genomic_DNA"/>
</dbReference>
<evidence type="ECO:0000313" key="10">
    <source>
        <dbReference type="EMBL" id="CAE6416153.1"/>
    </source>
</evidence>
<evidence type="ECO:0000256" key="8">
    <source>
        <dbReference type="ARBA" id="ARBA00023136"/>
    </source>
</evidence>
<keyword evidence="7" id="KW-0496">Mitochondrion</keyword>
<dbReference type="Proteomes" id="UP000663861">
    <property type="component" value="Unassembled WGS sequence"/>
</dbReference>
<protein>
    <recommendedName>
        <fullName evidence="13">F-type H+-transporting ATPase subunit g</fullName>
    </recommendedName>
</protein>
<proteinExistence type="inferred from homology"/>
<dbReference type="GO" id="GO:0045259">
    <property type="term" value="C:proton-transporting ATP synthase complex"/>
    <property type="evidence" value="ECO:0007669"/>
    <property type="project" value="UniProtKB-KW"/>
</dbReference>
<keyword evidence="8" id="KW-0472">Membrane</keyword>
<dbReference type="GO" id="GO:0031966">
    <property type="term" value="C:mitochondrial membrane"/>
    <property type="evidence" value="ECO:0007669"/>
    <property type="project" value="UniProtKB-SubCell"/>
</dbReference>
<dbReference type="GO" id="GO:0015078">
    <property type="term" value="F:proton transmembrane transporter activity"/>
    <property type="evidence" value="ECO:0007669"/>
    <property type="project" value="InterPro"/>
</dbReference>
<dbReference type="Proteomes" id="UP000663888">
    <property type="component" value="Unassembled WGS sequence"/>
</dbReference>
<evidence type="ECO:0000256" key="5">
    <source>
        <dbReference type="ARBA" id="ARBA00022781"/>
    </source>
</evidence>
<comment type="similarity">
    <text evidence="2">Belongs to the ATPase g subunit family.</text>
</comment>
<gene>
    <name evidence="10" type="ORF">RDB_LOCUS17211</name>
    <name evidence="11" type="ORF">RDB_LOCUS18678</name>
</gene>
<keyword evidence="9" id="KW-0066">ATP synthesis</keyword>
<evidence type="ECO:0000313" key="11">
    <source>
        <dbReference type="EMBL" id="CAE6425442.1"/>
    </source>
</evidence>
<evidence type="ECO:0008006" key="13">
    <source>
        <dbReference type="Google" id="ProtNLM"/>
    </source>
</evidence>
<evidence type="ECO:0000256" key="1">
    <source>
        <dbReference type="ARBA" id="ARBA00004325"/>
    </source>
</evidence>
<keyword evidence="6" id="KW-0406">Ion transport</keyword>
<evidence type="ECO:0000256" key="7">
    <source>
        <dbReference type="ARBA" id="ARBA00023128"/>
    </source>
</evidence>
<organism evidence="10 12">
    <name type="scientific">Rhizoctonia solani</name>
    <dbReference type="NCBI Taxonomy" id="456999"/>
    <lineage>
        <taxon>Eukaryota</taxon>
        <taxon>Fungi</taxon>
        <taxon>Dikarya</taxon>
        <taxon>Basidiomycota</taxon>
        <taxon>Agaricomycotina</taxon>
        <taxon>Agaricomycetes</taxon>
        <taxon>Cantharellales</taxon>
        <taxon>Ceratobasidiaceae</taxon>
        <taxon>Rhizoctonia</taxon>
    </lineage>
</organism>
<name>A0A8H3AAL9_9AGAM</name>
<evidence type="ECO:0000256" key="4">
    <source>
        <dbReference type="ARBA" id="ARBA00022547"/>
    </source>
</evidence>
<dbReference type="EMBL" id="CAJMWX010000409">
    <property type="protein sequence ID" value="CAE6416153.1"/>
    <property type="molecule type" value="Genomic_DNA"/>
</dbReference>
<evidence type="ECO:0000256" key="2">
    <source>
        <dbReference type="ARBA" id="ARBA00005699"/>
    </source>
</evidence>
<evidence type="ECO:0000256" key="3">
    <source>
        <dbReference type="ARBA" id="ARBA00022448"/>
    </source>
</evidence>
<evidence type="ECO:0000256" key="6">
    <source>
        <dbReference type="ARBA" id="ARBA00023065"/>
    </source>
</evidence>
<keyword evidence="4" id="KW-0138">CF(0)</keyword>
<dbReference type="InterPro" id="IPR006808">
    <property type="entry name" value="ATP_synth_F0_gsu_mt"/>
</dbReference>
<keyword evidence="3" id="KW-0813">Transport</keyword>
<dbReference type="AlphaFoldDB" id="A0A8H3AAL9"/>
<evidence type="ECO:0000256" key="9">
    <source>
        <dbReference type="ARBA" id="ARBA00023310"/>
    </source>
</evidence>
<dbReference type="Pfam" id="PF04718">
    <property type="entry name" value="ATP-synt_G"/>
    <property type="match status" value="1"/>
</dbReference>
<sequence length="171" mass="19104">MPEIPRVSVFSLTIIMFRTQVFRAGLRIQKANMRQASTQSAQETAQQALSAAQKQAEKAFEASKQIGGRVGDRVGGWLGSYREPVTYNLAVARAFLRQVYVAEGLAPPTSVEAFTSVYRTLFERAKNPAYWREIAQSGEWAKVALYGVEAYGIFHIGEMIGRRHIVGYKLN</sequence>
<accession>A0A8H3AAL9</accession>